<keyword evidence="2" id="KW-0229">DNA integration</keyword>
<dbReference type="Pfam" id="PF00589">
    <property type="entry name" value="Phage_integrase"/>
    <property type="match status" value="1"/>
</dbReference>
<keyword evidence="7" id="KW-1185">Reference proteome</keyword>
<protein>
    <submittedName>
        <fullName evidence="6">Integrase</fullName>
    </submittedName>
</protein>
<comment type="caution">
    <text evidence="6">The sequence shown here is derived from an EMBL/GenBank/DDBJ whole genome shotgun (WGS) entry which is preliminary data.</text>
</comment>
<dbReference type="GO" id="GO:0003677">
    <property type="term" value="F:DNA binding"/>
    <property type="evidence" value="ECO:0007669"/>
    <property type="project" value="UniProtKB-KW"/>
</dbReference>
<dbReference type="AlphaFoldDB" id="A0A840KAE6"/>
<dbReference type="InterPro" id="IPR013762">
    <property type="entry name" value="Integrase-like_cat_sf"/>
</dbReference>
<dbReference type="PANTHER" id="PTHR30349">
    <property type="entry name" value="PHAGE INTEGRASE-RELATED"/>
    <property type="match status" value="1"/>
</dbReference>
<dbReference type="Gene3D" id="1.10.443.10">
    <property type="entry name" value="Intergrase catalytic core"/>
    <property type="match status" value="1"/>
</dbReference>
<dbReference type="InterPro" id="IPR010998">
    <property type="entry name" value="Integrase_recombinase_N"/>
</dbReference>
<name>A0A840KAE6_9FLAO</name>
<gene>
    <name evidence="6" type="ORF">HNP38_000066</name>
</gene>
<evidence type="ECO:0000256" key="2">
    <source>
        <dbReference type="ARBA" id="ARBA00022908"/>
    </source>
</evidence>
<dbReference type="PANTHER" id="PTHR30349:SF64">
    <property type="entry name" value="PROPHAGE INTEGRASE INTD-RELATED"/>
    <property type="match status" value="1"/>
</dbReference>
<dbReference type="SUPFAM" id="SSF56349">
    <property type="entry name" value="DNA breaking-rejoining enzymes"/>
    <property type="match status" value="1"/>
</dbReference>
<proteinExistence type="inferred from homology"/>
<dbReference type="Gene3D" id="1.10.150.130">
    <property type="match status" value="1"/>
</dbReference>
<organism evidence="6 7">
    <name type="scientific">Chryseobacterium defluvii</name>
    <dbReference type="NCBI Taxonomy" id="160396"/>
    <lineage>
        <taxon>Bacteria</taxon>
        <taxon>Pseudomonadati</taxon>
        <taxon>Bacteroidota</taxon>
        <taxon>Flavobacteriia</taxon>
        <taxon>Flavobacteriales</taxon>
        <taxon>Weeksellaceae</taxon>
        <taxon>Chryseobacterium group</taxon>
        <taxon>Chryseobacterium</taxon>
    </lineage>
</organism>
<sequence>MNKKQLSEVIDLWKIDKKQYVKKSSFSAYTLLIENHLLPNFGNKIAIEEADVQSFVFQKLETGLSHKTIKDILIVLKMILKFGAKNKWLQYTPFDIQFPTEREKHNIEVLTKTDQKKIMNYIQEHFTFRNLGVYICLSAGMRIGEICALTWEDVDTDNGIISVNRTIQRIYVIEGGIRRTELILDTPKTKNSIREIPISKDLLRILKPFKKIVNPTFFVLTNDAKPTEPRTYRSYYKNLMAALKMPELKFHGLRHSFATRCIESNCDYKTVSVLLGHSNISTTLNLYVHPNMEQKKKAIEQMFKALR</sequence>
<dbReference type="InterPro" id="IPR011010">
    <property type="entry name" value="DNA_brk_join_enz"/>
</dbReference>
<dbReference type="Pfam" id="PF14659">
    <property type="entry name" value="Phage_int_SAM_3"/>
    <property type="match status" value="1"/>
</dbReference>
<feature type="domain" description="Tyr recombinase" evidence="5">
    <location>
        <begin position="105"/>
        <end position="300"/>
    </location>
</feature>
<keyword evidence="4" id="KW-0233">DNA recombination</keyword>
<dbReference type="Proteomes" id="UP000592180">
    <property type="component" value="Unassembled WGS sequence"/>
</dbReference>
<comment type="similarity">
    <text evidence="1">Belongs to the 'phage' integrase family.</text>
</comment>
<dbReference type="GO" id="GO:0006310">
    <property type="term" value="P:DNA recombination"/>
    <property type="evidence" value="ECO:0007669"/>
    <property type="project" value="UniProtKB-KW"/>
</dbReference>
<dbReference type="CDD" id="cd01189">
    <property type="entry name" value="INT_ICEBs1_C_like"/>
    <property type="match status" value="1"/>
</dbReference>
<dbReference type="EMBL" id="JACHLE010000001">
    <property type="protein sequence ID" value="MBB4804794.1"/>
    <property type="molecule type" value="Genomic_DNA"/>
</dbReference>
<dbReference type="InterPro" id="IPR004107">
    <property type="entry name" value="Integrase_SAM-like_N"/>
</dbReference>
<reference evidence="6 7" key="1">
    <citation type="submission" date="2020-08" db="EMBL/GenBank/DDBJ databases">
        <title>Functional genomics of gut bacteria from endangered species of beetles.</title>
        <authorList>
            <person name="Carlos-Shanley C."/>
        </authorList>
    </citation>
    <scope>NUCLEOTIDE SEQUENCE [LARGE SCALE GENOMIC DNA]</scope>
    <source>
        <strain evidence="6 7">S00151</strain>
    </source>
</reference>
<evidence type="ECO:0000259" key="5">
    <source>
        <dbReference type="PROSITE" id="PS51898"/>
    </source>
</evidence>
<dbReference type="GO" id="GO:0015074">
    <property type="term" value="P:DNA integration"/>
    <property type="evidence" value="ECO:0007669"/>
    <property type="project" value="UniProtKB-KW"/>
</dbReference>
<dbReference type="InterPro" id="IPR050090">
    <property type="entry name" value="Tyrosine_recombinase_XerCD"/>
</dbReference>
<dbReference type="RefSeq" id="WP_184182726.1">
    <property type="nucleotide sequence ID" value="NZ_JACHLE010000001.1"/>
</dbReference>
<keyword evidence="3" id="KW-0238">DNA-binding</keyword>
<accession>A0A840KAE6</accession>
<dbReference type="PROSITE" id="PS51898">
    <property type="entry name" value="TYR_RECOMBINASE"/>
    <property type="match status" value="1"/>
</dbReference>
<dbReference type="InterPro" id="IPR002104">
    <property type="entry name" value="Integrase_catalytic"/>
</dbReference>
<evidence type="ECO:0000313" key="7">
    <source>
        <dbReference type="Proteomes" id="UP000592180"/>
    </source>
</evidence>
<evidence type="ECO:0000313" key="6">
    <source>
        <dbReference type="EMBL" id="MBB4804794.1"/>
    </source>
</evidence>
<evidence type="ECO:0000256" key="3">
    <source>
        <dbReference type="ARBA" id="ARBA00023125"/>
    </source>
</evidence>
<evidence type="ECO:0000256" key="4">
    <source>
        <dbReference type="ARBA" id="ARBA00023172"/>
    </source>
</evidence>
<evidence type="ECO:0000256" key="1">
    <source>
        <dbReference type="ARBA" id="ARBA00008857"/>
    </source>
</evidence>